<accession>A0AAX4JEB5</accession>
<feature type="chain" id="PRO_5043858975" evidence="1">
    <location>
        <begin position="17"/>
        <end position="259"/>
    </location>
</feature>
<keyword evidence="3" id="KW-1185">Reference proteome</keyword>
<dbReference type="AlphaFoldDB" id="A0AAX4JEB5"/>
<dbReference type="Proteomes" id="UP001334084">
    <property type="component" value="Chromosome 8"/>
</dbReference>
<sequence>MFIMIFYLLIVGCSDILDIYRTDGRETDTIYIALSDISCIGSYSKIFLLTEFRETDSNHEFFQIFDGRLGTNYNTCAYCFEALTQEEVENYKYFLNMKHATSDVNAPRNLMNIFNNNKLIMKAYFPKNNTKKTSLYIGALHVFQDQSSMYYSISAKLQWYGHNFYDKIVWLDNHRYTSNIRADYIPTQYRENFFRMGKYIHFQNFIKNRQMNEYESKSIFLKITKQSPRSNLCGNQSSKLTKDSKSKNIFKSIFTSNRN</sequence>
<keyword evidence="1" id="KW-0732">Signal</keyword>
<dbReference type="KEGG" id="vnx:VNE69_08109"/>
<evidence type="ECO:0000313" key="2">
    <source>
        <dbReference type="EMBL" id="WUR04353.1"/>
    </source>
</evidence>
<feature type="signal peptide" evidence="1">
    <location>
        <begin position="1"/>
        <end position="16"/>
    </location>
</feature>
<protein>
    <submittedName>
        <fullName evidence="2">SP-containing protein</fullName>
    </submittedName>
</protein>
<reference evidence="2" key="1">
    <citation type="journal article" date="2024" name="BMC Genomics">
        <title>Functional annotation of a divergent genome using sequence and structure-based similarity.</title>
        <authorList>
            <person name="Svedberg D."/>
            <person name="Winiger R.R."/>
            <person name="Berg A."/>
            <person name="Sharma H."/>
            <person name="Tellgren-Roth C."/>
            <person name="Debrunner-Vossbrinck B.A."/>
            <person name="Vossbrinck C.R."/>
            <person name="Barandun J."/>
        </authorList>
    </citation>
    <scope>NUCLEOTIDE SEQUENCE</scope>
    <source>
        <strain evidence="2">Illinois isolate</strain>
    </source>
</reference>
<dbReference type="GeneID" id="90542185"/>
<organism evidence="2 3">
    <name type="scientific">Vairimorpha necatrix</name>
    <dbReference type="NCBI Taxonomy" id="6039"/>
    <lineage>
        <taxon>Eukaryota</taxon>
        <taxon>Fungi</taxon>
        <taxon>Fungi incertae sedis</taxon>
        <taxon>Microsporidia</taxon>
        <taxon>Nosematidae</taxon>
        <taxon>Vairimorpha</taxon>
    </lineage>
</organism>
<evidence type="ECO:0000313" key="3">
    <source>
        <dbReference type="Proteomes" id="UP001334084"/>
    </source>
</evidence>
<dbReference type="RefSeq" id="XP_065330498.1">
    <property type="nucleotide sequence ID" value="XM_065474426.1"/>
</dbReference>
<gene>
    <name evidence="2" type="ORF">VNE69_08109</name>
</gene>
<name>A0AAX4JEB5_9MICR</name>
<dbReference type="EMBL" id="CP142733">
    <property type="protein sequence ID" value="WUR04353.1"/>
    <property type="molecule type" value="Genomic_DNA"/>
</dbReference>
<proteinExistence type="predicted"/>
<evidence type="ECO:0000256" key="1">
    <source>
        <dbReference type="SAM" id="SignalP"/>
    </source>
</evidence>